<evidence type="ECO:0000256" key="1">
    <source>
        <dbReference type="SAM" id="Coils"/>
    </source>
</evidence>
<proteinExistence type="predicted"/>
<keyword evidence="4" id="KW-1185">Reference proteome</keyword>
<dbReference type="SMART" id="SM00343">
    <property type="entry name" value="ZnF_C2HC"/>
    <property type="match status" value="2"/>
</dbReference>
<dbReference type="AlphaFoldDB" id="A0AAV6IB01"/>
<dbReference type="Proteomes" id="UP000823749">
    <property type="component" value="Chromosome 11"/>
</dbReference>
<evidence type="ECO:0000259" key="2">
    <source>
        <dbReference type="SMART" id="SM00343"/>
    </source>
</evidence>
<reference evidence="3" key="1">
    <citation type="submission" date="2020-08" db="EMBL/GenBank/DDBJ databases">
        <title>Plant Genome Project.</title>
        <authorList>
            <person name="Zhang R.-G."/>
        </authorList>
    </citation>
    <scope>NUCLEOTIDE SEQUENCE</scope>
    <source>
        <strain evidence="3">WSP0</strain>
        <tissue evidence="3">Leaf</tissue>
    </source>
</reference>
<sequence>MFFDANSVKSDSESTSNIFCEVETNQASDGEDKYDMEALTLFTKKFKRSFKKDTNISLATKLKQCEKEKIDALHELDVLKCKHMNLENDMHSLFETNELLESKVAKLQVELDKANATFKKLNAGSQILDEILSSQKVASDRGGLGYKAEGSLKSNAREKMIFYKPNSSAPASLVANKAKSPVKGKNVKYACTKLPKVKKQCPAVKIATTKGGKVSCSKSKLTCHNCGVIGHIRPHCTKLHMPCLSRAPDKMMRKNVQFVPTCHFCGVKGHIRPNCFKLHGYPNTPPQYFGYDFDRTQRPKFRVIPHGKNTNVMSKHVPKIVEKFQKVKTRPIWVRKLDLRTRIDLPSNPLDDYGSSKKVDLTF</sequence>
<organism evidence="3 4">
    <name type="scientific">Rhododendron griersonianum</name>
    <dbReference type="NCBI Taxonomy" id="479676"/>
    <lineage>
        <taxon>Eukaryota</taxon>
        <taxon>Viridiplantae</taxon>
        <taxon>Streptophyta</taxon>
        <taxon>Embryophyta</taxon>
        <taxon>Tracheophyta</taxon>
        <taxon>Spermatophyta</taxon>
        <taxon>Magnoliopsida</taxon>
        <taxon>eudicotyledons</taxon>
        <taxon>Gunneridae</taxon>
        <taxon>Pentapetalae</taxon>
        <taxon>asterids</taxon>
        <taxon>Ericales</taxon>
        <taxon>Ericaceae</taxon>
        <taxon>Ericoideae</taxon>
        <taxon>Rhodoreae</taxon>
        <taxon>Rhododendron</taxon>
    </lineage>
</organism>
<comment type="caution">
    <text evidence="3">The sequence shown here is derived from an EMBL/GenBank/DDBJ whole genome shotgun (WGS) entry which is preliminary data.</text>
</comment>
<feature type="domain" description="CCHC-type" evidence="2">
    <location>
        <begin position="222"/>
        <end position="238"/>
    </location>
</feature>
<dbReference type="GO" id="GO:0003676">
    <property type="term" value="F:nucleic acid binding"/>
    <property type="evidence" value="ECO:0007669"/>
    <property type="project" value="InterPro"/>
</dbReference>
<keyword evidence="1" id="KW-0175">Coiled coil</keyword>
<evidence type="ECO:0000313" key="3">
    <source>
        <dbReference type="EMBL" id="KAG5523864.1"/>
    </source>
</evidence>
<evidence type="ECO:0000313" key="4">
    <source>
        <dbReference type="Proteomes" id="UP000823749"/>
    </source>
</evidence>
<feature type="domain" description="CCHC-type" evidence="2">
    <location>
        <begin position="261"/>
        <end position="277"/>
    </location>
</feature>
<feature type="coiled-coil region" evidence="1">
    <location>
        <begin position="62"/>
        <end position="124"/>
    </location>
</feature>
<protein>
    <recommendedName>
        <fullName evidence="2">CCHC-type domain-containing protein</fullName>
    </recommendedName>
</protein>
<name>A0AAV6IB01_9ERIC</name>
<accession>A0AAV6IB01</accession>
<dbReference type="Gene3D" id="4.10.60.10">
    <property type="entry name" value="Zinc finger, CCHC-type"/>
    <property type="match status" value="1"/>
</dbReference>
<dbReference type="InterPro" id="IPR001878">
    <property type="entry name" value="Znf_CCHC"/>
</dbReference>
<dbReference type="EMBL" id="JACTNZ010000011">
    <property type="protein sequence ID" value="KAG5523864.1"/>
    <property type="molecule type" value="Genomic_DNA"/>
</dbReference>
<dbReference type="GO" id="GO:0008270">
    <property type="term" value="F:zinc ion binding"/>
    <property type="evidence" value="ECO:0007669"/>
    <property type="project" value="InterPro"/>
</dbReference>
<gene>
    <name evidence="3" type="ORF">RHGRI_030754</name>
</gene>